<sequence>MKKIYLLLIVASLGSASLFGQQDPQFTQFMYDRLSINPGSAGSQDALCATLLGRQQWSGFTGQPNTALLNLSGPIESIKSGVGLSVYLDEIGPQTTTSARLSYAYHIKVGGATKLGLGVSLGLISSSLNYDWIAYDFNSNGNAGIGTGIGDDGIPIGDQAATTFDASFGAYLYNPKYYVGASVVHLNEGDLSEMNIQVARHLYFMAGYNFELTPKLVLTPHVLAKTDLASTQLDVNATVMYANTFWFGVSYRLEDAIAPMAGYQYEFPSGKSTLRIGYSYDYTTSELNNYSTGSHELMLSYCLKLAKPLPKRVYKNPRFL</sequence>
<proteinExistence type="predicted"/>
<evidence type="ECO:0000256" key="1">
    <source>
        <dbReference type="SAM" id="SignalP"/>
    </source>
</evidence>
<protein>
    <submittedName>
        <fullName evidence="2">Type IX secretion system membrane protein PorP/SprF</fullName>
    </submittedName>
</protein>
<dbReference type="RefSeq" id="WP_163283792.1">
    <property type="nucleotide sequence ID" value="NZ_JAAGVY010000007.1"/>
</dbReference>
<gene>
    <name evidence="2" type="ORF">G3O08_05765</name>
</gene>
<evidence type="ECO:0000313" key="2">
    <source>
        <dbReference type="EMBL" id="NEN23006.1"/>
    </source>
</evidence>
<keyword evidence="3" id="KW-1185">Reference proteome</keyword>
<dbReference type="Pfam" id="PF11751">
    <property type="entry name" value="PorP_SprF"/>
    <property type="match status" value="1"/>
</dbReference>
<feature type="signal peptide" evidence="1">
    <location>
        <begin position="1"/>
        <end position="20"/>
    </location>
</feature>
<name>A0A7K3WMY9_9FLAO</name>
<reference evidence="2 3" key="1">
    <citation type="submission" date="2020-02" db="EMBL/GenBank/DDBJ databases">
        <title>Out from the shadows clarifying the taxonomy of the family Cryomorphaceae and related taxa by utilizing the GTDB taxonomic framework.</title>
        <authorList>
            <person name="Bowman J.P."/>
        </authorList>
    </citation>
    <scope>NUCLEOTIDE SEQUENCE [LARGE SCALE GENOMIC DNA]</scope>
    <source>
        <strain evidence="2 3">QSSC 1-22</strain>
    </source>
</reference>
<dbReference type="InterPro" id="IPR019861">
    <property type="entry name" value="PorP/SprF_Bacteroidetes"/>
</dbReference>
<dbReference type="EMBL" id="JAAGVY010000007">
    <property type="protein sequence ID" value="NEN23006.1"/>
    <property type="molecule type" value="Genomic_DNA"/>
</dbReference>
<accession>A0A7K3WMY9</accession>
<dbReference type="AlphaFoldDB" id="A0A7K3WMY9"/>
<feature type="chain" id="PRO_5029659571" evidence="1">
    <location>
        <begin position="21"/>
        <end position="320"/>
    </location>
</feature>
<comment type="caution">
    <text evidence="2">The sequence shown here is derived from an EMBL/GenBank/DDBJ whole genome shotgun (WGS) entry which is preliminary data.</text>
</comment>
<keyword evidence="1" id="KW-0732">Signal</keyword>
<organism evidence="2 3">
    <name type="scientific">Cryomorpha ignava</name>
    <dbReference type="NCBI Taxonomy" id="101383"/>
    <lineage>
        <taxon>Bacteria</taxon>
        <taxon>Pseudomonadati</taxon>
        <taxon>Bacteroidota</taxon>
        <taxon>Flavobacteriia</taxon>
        <taxon>Flavobacteriales</taxon>
        <taxon>Cryomorphaceae</taxon>
        <taxon>Cryomorpha</taxon>
    </lineage>
</organism>
<dbReference type="Proteomes" id="UP000486602">
    <property type="component" value="Unassembled WGS sequence"/>
</dbReference>
<evidence type="ECO:0000313" key="3">
    <source>
        <dbReference type="Proteomes" id="UP000486602"/>
    </source>
</evidence>
<dbReference type="NCBIfam" id="TIGR03519">
    <property type="entry name" value="T9SS_PorP_fam"/>
    <property type="match status" value="1"/>
</dbReference>